<accession>A0A5C0UEE2</accession>
<evidence type="ECO:0000313" key="2">
    <source>
        <dbReference type="Proteomes" id="UP000325155"/>
    </source>
</evidence>
<dbReference type="PANTHER" id="PTHR35564:SF4">
    <property type="entry name" value="CYTOPLASMIC PROTEIN"/>
    <property type="match status" value="1"/>
</dbReference>
<dbReference type="Pfam" id="PF06996">
    <property type="entry name" value="T6SS_TssG"/>
    <property type="match status" value="1"/>
</dbReference>
<organism evidence="1 2">
    <name type="scientific">Candidatus Cytomitobacter indipagum</name>
    <dbReference type="NCBI Taxonomy" id="2601575"/>
    <lineage>
        <taxon>Bacteria</taxon>
        <taxon>Pseudomonadati</taxon>
        <taxon>Pseudomonadota</taxon>
        <taxon>Alphaproteobacteria</taxon>
        <taxon>Holosporales</taxon>
        <taxon>Holosporaceae</taxon>
        <taxon>Candidatus Cytomitobacter</taxon>
    </lineage>
</organism>
<gene>
    <name evidence="1" type="ORF">FZC35_01665</name>
</gene>
<dbReference type="PANTHER" id="PTHR35564">
    <property type="match status" value="1"/>
</dbReference>
<sequence>MNLEEKLISQPWKFSLHQFMFLSKQIDPNLKFKGNIDLSPSPSDIIEINQDERHVLVNGISLLGIQGALPIHYIDMIMNRKRKKDHALQDFLDIFNNKIINNTFDIKKKSVFSLSASKFQKTSSGRIANAIGLGELHNSNSITRELCTALPILFWSQKSPNNLIYILQSFLKDAKVECKQFIGKWIKIEEEDQTILRSNCKKPSLGLKFLGKRFWNSKHGIKIIITTKSLELYSKLLPNESFRKDLELIIKSYIPYNINFQIELNLIYKSQPTLLLGKQSILSYFSWLNNASCEKR</sequence>
<dbReference type="AlphaFoldDB" id="A0A5C0UEE2"/>
<keyword evidence="2" id="KW-1185">Reference proteome</keyword>
<dbReference type="KEGG" id="cip:FZC35_01665"/>
<dbReference type="OrthoDB" id="1523296at2"/>
<name>A0A5C0UEE2_9PROT</name>
<evidence type="ECO:0000313" key="1">
    <source>
        <dbReference type="EMBL" id="QEK38077.1"/>
    </source>
</evidence>
<dbReference type="InterPro" id="IPR010732">
    <property type="entry name" value="T6SS_TssG-like"/>
</dbReference>
<dbReference type="RefSeq" id="WP_148980924.1">
    <property type="nucleotide sequence ID" value="NZ_CP043315.1"/>
</dbReference>
<dbReference type="Proteomes" id="UP000325155">
    <property type="component" value="Chromosome"/>
</dbReference>
<dbReference type="EMBL" id="CP043315">
    <property type="protein sequence ID" value="QEK38077.1"/>
    <property type="molecule type" value="Genomic_DNA"/>
</dbReference>
<proteinExistence type="predicted"/>
<reference evidence="1 2" key="1">
    <citation type="submission" date="2019-08" db="EMBL/GenBank/DDBJ databases">
        <title>Highly reduced genomes of protist endosymbionts show evolutionary convergence.</title>
        <authorList>
            <person name="George E."/>
            <person name="Husnik F."/>
            <person name="Tashyreva D."/>
            <person name="Prokopchuk G."/>
            <person name="Horak A."/>
            <person name="Kwong W.K."/>
            <person name="Lukes J."/>
            <person name="Keeling P.J."/>
        </authorList>
    </citation>
    <scope>NUCLEOTIDE SEQUENCE [LARGE SCALE GENOMIC DNA]</scope>
    <source>
        <strain evidence="1">1605</strain>
    </source>
</reference>
<protein>
    <submittedName>
        <fullName evidence="1">Type VI secretion system baseplate subunit TssG</fullName>
    </submittedName>
</protein>